<accession>A0ACC0DK90</accession>
<reference evidence="1 2" key="1">
    <citation type="journal article" date="2022" name="New Phytol.">
        <title>Ecological generalism drives hyperdiversity of secondary metabolite gene clusters in xylarialean endophytes.</title>
        <authorList>
            <person name="Franco M.E.E."/>
            <person name="Wisecaver J.H."/>
            <person name="Arnold A.E."/>
            <person name="Ju Y.M."/>
            <person name="Slot J.C."/>
            <person name="Ahrendt S."/>
            <person name="Moore L.P."/>
            <person name="Eastman K.E."/>
            <person name="Scott K."/>
            <person name="Konkel Z."/>
            <person name="Mondo S.J."/>
            <person name="Kuo A."/>
            <person name="Hayes R.D."/>
            <person name="Haridas S."/>
            <person name="Andreopoulos B."/>
            <person name="Riley R."/>
            <person name="LaButti K."/>
            <person name="Pangilinan J."/>
            <person name="Lipzen A."/>
            <person name="Amirebrahimi M."/>
            <person name="Yan J."/>
            <person name="Adam C."/>
            <person name="Keymanesh K."/>
            <person name="Ng V."/>
            <person name="Louie K."/>
            <person name="Northen T."/>
            <person name="Drula E."/>
            <person name="Henrissat B."/>
            <person name="Hsieh H.M."/>
            <person name="Youens-Clark K."/>
            <person name="Lutzoni F."/>
            <person name="Miadlikowska J."/>
            <person name="Eastwood D.C."/>
            <person name="Hamelin R.C."/>
            <person name="Grigoriev I.V."/>
            <person name="U'Ren J.M."/>
        </authorList>
    </citation>
    <scope>NUCLEOTIDE SEQUENCE [LARGE SCALE GENOMIC DNA]</scope>
    <source>
        <strain evidence="1 2">ER1909</strain>
    </source>
</reference>
<proteinExistence type="predicted"/>
<gene>
    <name evidence="1" type="ORF">F4821DRAFT_77587</name>
</gene>
<sequence>MSKRKSETEVPNLQSKKIELPKCSKCGVQSSSLSTTWPGPEFKPMSTPDKWEIDWAPSGQPTLDNNCVVCATIDSVLFDVGNKNDCNFEPGGFSIEFETSGQSLSVKLSSVRMNRKTWRKDKREETQRTVDNHIEIKPLVNTSSVVLWPSPWDRARDSFPTNSESDEAFDLANKWLDFCRKGHSNCASSTSFTPTRILDVGGKDLKLVLEKELQGTVEYVALSHCWGGIEPLITTRENLQSHRNVIPYGTLPKTFQDAVKVTKKLGLQYIWIDSLCIIQHDAVDWQGESGKMEQVYGHAELVLAGTAASSPEQGFLGNRSGSLSGQVTVELEPQMAPVTSAYKLSMEASHIVGVDGPLEGRAWAFQERLLAKRYLAYGVDEMRWTCDEGSWCDCEWSLAPTVTYNYGRNIDKILQDGFRRGSISKNSWAKDIVEPYTQREVTYSSDRLVALSALASQFHSKHPALPSQFQARKYANHYGTYLAGLWLEDLNYLLTWVAESGKPQDSYAPSWSWVSVDASVSYPAEFNHISDLAKVLEASTSKSSSINPFGSVSSGWIKLKGKVIKAGMHVSKNYACVDIANTKHLPCQLDMPVVAFNFPLDLATGQTERSARRAYHSEKELDHCAMYSVWLLPVLSQMSDTYVLVLGRSPKDRNCYERLGIVLFRDGGTAFESAWGGDGVEEFLSKYQDSEVTIV</sequence>
<dbReference type="Proteomes" id="UP001497680">
    <property type="component" value="Unassembled WGS sequence"/>
</dbReference>
<dbReference type="EMBL" id="MU394281">
    <property type="protein sequence ID" value="KAI6093225.1"/>
    <property type="molecule type" value="Genomic_DNA"/>
</dbReference>
<organism evidence="1 2">
    <name type="scientific">Hypoxylon rubiginosum</name>
    <dbReference type="NCBI Taxonomy" id="110542"/>
    <lineage>
        <taxon>Eukaryota</taxon>
        <taxon>Fungi</taxon>
        <taxon>Dikarya</taxon>
        <taxon>Ascomycota</taxon>
        <taxon>Pezizomycotina</taxon>
        <taxon>Sordariomycetes</taxon>
        <taxon>Xylariomycetidae</taxon>
        <taxon>Xylariales</taxon>
        <taxon>Hypoxylaceae</taxon>
        <taxon>Hypoxylon</taxon>
    </lineage>
</organism>
<evidence type="ECO:0000313" key="1">
    <source>
        <dbReference type="EMBL" id="KAI6093225.1"/>
    </source>
</evidence>
<protein>
    <submittedName>
        <fullName evidence="1">HET-domain-containing protein</fullName>
    </submittedName>
</protein>
<evidence type="ECO:0000313" key="2">
    <source>
        <dbReference type="Proteomes" id="UP001497680"/>
    </source>
</evidence>
<name>A0ACC0DK90_9PEZI</name>
<keyword evidence="2" id="KW-1185">Reference proteome</keyword>
<comment type="caution">
    <text evidence="1">The sequence shown here is derived from an EMBL/GenBank/DDBJ whole genome shotgun (WGS) entry which is preliminary data.</text>
</comment>